<accession>A0A1G2BUX5</accession>
<gene>
    <name evidence="2" type="ORF">A3B30_04560</name>
</gene>
<sequence length="80" mass="8903">MKSGAFVGSALSRGYALKYVAQKDKETRWNSSLYLWLRGQDSPACRGKRVPARLHAQRTGGRAPARLMPRGMSRKPLIST</sequence>
<evidence type="ECO:0000256" key="1">
    <source>
        <dbReference type="SAM" id="MobiDB-lite"/>
    </source>
</evidence>
<dbReference type="AlphaFoldDB" id="A0A1G2BUX5"/>
<reference evidence="2 3" key="1">
    <citation type="journal article" date="2016" name="Nat. Commun.">
        <title>Thousands of microbial genomes shed light on interconnected biogeochemical processes in an aquifer system.</title>
        <authorList>
            <person name="Anantharaman K."/>
            <person name="Brown C.T."/>
            <person name="Hug L.A."/>
            <person name="Sharon I."/>
            <person name="Castelle C.J."/>
            <person name="Probst A.J."/>
            <person name="Thomas B.C."/>
            <person name="Singh A."/>
            <person name="Wilkins M.J."/>
            <person name="Karaoz U."/>
            <person name="Brodie E.L."/>
            <person name="Williams K.H."/>
            <person name="Hubbard S.S."/>
            <person name="Banfield J.F."/>
        </authorList>
    </citation>
    <scope>NUCLEOTIDE SEQUENCE [LARGE SCALE GENOMIC DNA]</scope>
</reference>
<comment type="caution">
    <text evidence="2">The sequence shown here is derived from an EMBL/GenBank/DDBJ whole genome shotgun (WGS) entry which is preliminary data.</text>
</comment>
<dbReference type="Proteomes" id="UP000178248">
    <property type="component" value="Unassembled WGS sequence"/>
</dbReference>
<evidence type="ECO:0000313" key="2">
    <source>
        <dbReference type="EMBL" id="OGY92070.1"/>
    </source>
</evidence>
<feature type="region of interest" description="Disordered" evidence="1">
    <location>
        <begin position="52"/>
        <end position="80"/>
    </location>
</feature>
<protein>
    <submittedName>
        <fullName evidence="2">Uncharacterized protein</fullName>
    </submittedName>
</protein>
<proteinExistence type="predicted"/>
<dbReference type="EMBL" id="MHKM01000004">
    <property type="protein sequence ID" value="OGY92070.1"/>
    <property type="molecule type" value="Genomic_DNA"/>
</dbReference>
<name>A0A1G2BUX5_9BACT</name>
<organism evidence="2 3">
    <name type="scientific">Candidatus Komeilibacteria bacterium RIFCSPLOWO2_01_FULL_52_15</name>
    <dbReference type="NCBI Taxonomy" id="1798551"/>
    <lineage>
        <taxon>Bacteria</taxon>
        <taxon>Candidatus Komeiliibacteriota</taxon>
    </lineage>
</organism>
<evidence type="ECO:0000313" key="3">
    <source>
        <dbReference type="Proteomes" id="UP000178248"/>
    </source>
</evidence>